<dbReference type="InterPro" id="IPR050807">
    <property type="entry name" value="TransReg_Diox_bact_type"/>
</dbReference>
<dbReference type="PROSITE" id="PS50943">
    <property type="entry name" value="HTH_CROC1"/>
    <property type="match status" value="1"/>
</dbReference>
<dbReference type="EMBL" id="LR031521">
    <property type="protein sequence ID" value="VDC39335.1"/>
    <property type="molecule type" value="Genomic_DNA"/>
</dbReference>
<dbReference type="RefSeq" id="WP_002992770.1">
    <property type="nucleotide sequence ID" value="NZ_AP019548.1"/>
</dbReference>
<dbReference type="AlphaFoldDB" id="A0ABD7UUI3"/>
<feature type="domain" description="HTH cro/C1-type" evidence="2">
    <location>
        <begin position="6"/>
        <end position="61"/>
    </location>
</feature>
<dbReference type="Pfam" id="PF01381">
    <property type="entry name" value="HTH_3"/>
    <property type="match status" value="1"/>
</dbReference>
<evidence type="ECO:0000313" key="4">
    <source>
        <dbReference type="Proteomes" id="UP000274496"/>
    </source>
</evidence>
<evidence type="ECO:0000259" key="2">
    <source>
        <dbReference type="PROSITE" id="PS50943"/>
    </source>
</evidence>
<protein>
    <submittedName>
        <fullName evidence="3">XRE family transcriptional regulator</fullName>
    </submittedName>
</protein>
<dbReference type="SMART" id="SM00530">
    <property type="entry name" value="HTH_XRE"/>
    <property type="match status" value="1"/>
</dbReference>
<dbReference type="Gene3D" id="1.10.260.40">
    <property type="entry name" value="lambda repressor-like DNA-binding domains"/>
    <property type="match status" value="1"/>
</dbReference>
<dbReference type="SUPFAM" id="SSF47413">
    <property type="entry name" value="lambda repressor-like DNA-binding domains"/>
    <property type="match status" value="1"/>
</dbReference>
<dbReference type="InterPro" id="IPR010982">
    <property type="entry name" value="Lambda_DNA-bd_dom_sf"/>
</dbReference>
<dbReference type="PANTHER" id="PTHR46797">
    <property type="entry name" value="HTH-TYPE TRANSCRIPTIONAL REGULATOR"/>
    <property type="match status" value="1"/>
</dbReference>
<reference evidence="3 4" key="1">
    <citation type="submission" date="2018-10" db="EMBL/GenBank/DDBJ databases">
        <authorList>
            <person name="Rosinski-Chupin I."/>
        </authorList>
    </citation>
    <scope>NUCLEOTIDE SEQUENCE [LARGE SCALE GENOMIC DNA]</scope>
    <source>
        <strain evidence="3 4">S119</strain>
    </source>
</reference>
<evidence type="ECO:0000313" key="3">
    <source>
        <dbReference type="EMBL" id="VDC39335.1"/>
    </source>
</evidence>
<dbReference type="Proteomes" id="UP000274496">
    <property type="component" value="Chromosome"/>
</dbReference>
<gene>
    <name evidence="3" type="ORF">SP119_1047</name>
</gene>
<keyword evidence="1" id="KW-0238">DNA-binding</keyword>
<sequence>MTRFAIQRLREEKKMSQEELANKSGVSRTTISLIETDKSTTVKLSTLQKLAVALDVPIGYFFKHNV</sequence>
<dbReference type="PANTHER" id="PTHR46797:SF2">
    <property type="entry name" value="TRANSCRIPTIONAL REGULATOR"/>
    <property type="match status" value="1"/>
</dbReference>
<dbReference type="CDD" id="cd00093">
    <property type="entry name" value="HTH_XRE"/>
    <property type="match status" value="1"/>
</dbReference>
<name>A0ABD7UUI3_STRPY</name>
<accession>A0ABD7UUI3</accession>
<evidence type="ECO:0000256" key="1">
    <source>
        <dbReference type="ARBA" id="ARBA00023125"/>
    </source>
</evidence>
<dbReference type="InterPro" id="IPR001387">
    <property type="entry name" value="Cro/C1-type_HTH"/>
</dbReference>
<proteinExistence type="predicted"/>
<dbReference type="GO" id="GO:0003677">
    <property type="term" value="F:DNA binding"/>
    <property type="evidence" value="ECO:0007669"/>
    <property type="project" value="UniProtKB-KW"/>
</dbReference>
<organism evidence="3 4">
    <name type="scientific">Streptococcus pyogenes</name>
    <dbReference type="NCBI Taxonomy" id="1314"/>
    <lineage>
        <taxon>Bacteria</taxon>
        <taxon>Bacillati</taxon>
        <taxon>Bacillota</taxon>
        <taxon>Bacilli</taxon>
        <taxon>Lactobacillales</taxon>
        <taxon>Streptococcaceae</taxon>
        <taxon>Streptococcus</taxon>
    </lineage>
</organism>
<dbReference type="GeneID" id="69900724"/>